<evidence type="ECO:0000313" key="3">
    <source>
        <dbReference type="Proteomes" id="UP000461730"/>
    </source>
</evidence>
<organism evidence="2 3">
    <name type="scientific">Chitinophaga tropicalis</name>
    <dbReference type="NCBI Taxonomy" id="2683588"/>
    <lineage>
        <taxon>Bacteria</taxon>
        <taxon>Pseudomonadati</taxon>
        <taxon>Bacteroidota</taxon>
        <taxon>Chitinophagia</taxon>
        <taxon>Chitinophagales</taxon>
        <taxon>Chitinophagaceae</taxon>
        <taxon>Chitinophaga</taxon>
    </lineage>
</organism>
<dbReference type="GO" id="GO:0004029">
    <property type="term" value="F:aldehyde dehydrogenase (NAD+) activity"/>
    <property type="evidence" value="ECO:0007669"/>
    <property type="project" value="TreeGrafter"/>
</dbReference>
<dbReference type="SUPFAM" id="SSF51735">
    <property type="entry name" value="NAD(P)-binding Rossmann-fold domains"/>
    <property type="match status" value="1"/>
</dbReference>
<dbReference type="Gene3D" id="3.40.50.720">
    <property type="entry name" value="NAD(P)-binding Rossmann-like Domain"/>
    <property type="match status" value="1"/>
</dbReference>
<dbReference type="InterPro" id="IPR001509">
    <property type="entry name" value="Epimerase_deHydtase"/>
</dbReference>
<protein>
    <submittedName>
        <fullName evidence="2">NAD-dependent epimerase/dehydratase family protein</fullName>
    </submittedName>
</protein>
<gene>
    <name evidence="2" type="ORF">GO493_27415</name>
</gene>
<evidence type="ECO:0000259" key="1">
    <source>
        <dbReference type="Pfam" id="PF01370"/>
    </source>
</evidence>
<comment type="caution">
    <text evidence="2">The sequence shown here is derived from an EMBL/GenBank/DDBJ whole genome shotgun (WGS) entry which is preliminary data.</text>
</comment>
<accession>A0A7K1UCM5</accession>
<dbReference type="Proteomes" id="UP000461730">
    <property type="component" value="Unassembled WGS sequence"/>
</dbReference>
<keyword evidence="3" id="KW-1185">Reference proteome</keyword>
<feature type="domain" description="NAD-dependent epimerase/dehydratase" evidence="1">
    <location>
        <begin position="6"/>
        <end position="218"/>
    </location>
</feature>
<dbReference type="AlphaFoldDB" id="A0A7K1UCM5"/>
<dbReference type="InterPro" id="IPR036291">
    <property type="entry name" value="NAD(P)-bd_dom_sf"/>
</dbReference>
<dbReference type="EMBL" id="WRXN01000018">
    <property type="protein sequence ID" value="MVT12020.1"/>
    <property type="molecule type" value="Genomic_DNA"/>
</dbReference>
<dbReference type="InterPro" id="IPR051783">
    <property type="entry name" value="NAD(P)-dependent_oxidoreduct"/>
</dbReference>
<dbReference type="GO" id="GO:0005737">
    <property type="term" value="C:cytoplasm"/>
    <property type="evidence" value="ECO:0007669"/>
    <property type="project" value="TreeGrafter"/>
</dbReference>
<reference evidence="2 3" key="1">
    <citation type="submission" date="2019-12" db="EMBL/GenBank/DDBJ databases">
        <title>Chitinophaga sp. strain ysch24 (GDMCC 1.1355), whole genome shotgun sequence.</title>
        <authorList>
            <person name="Zhang X."/>
        </authorList>
    </citation>
    <scope>NUCLEOTIDE SEQUENCE [LARGE SCALE GENOMIC DNA]</scope>
    <source>
        <strain evidence="3">ysch24</strain>
    </source>
</reference>
<proteinExistence type="predicted"/>
<dbReference type="PANTHER" id="PTHR48079">
    <property type="entry name" value="PROTEIN YEEZ"/>
    <property type="match status" value="1"/>
</dbReference>
<sequence length="296" mass="32032">MSIKKVFVTGATGYIGGSIAKLLMDKGYAVSGLARKESDLEKLQSLGITPVQGTLQDAPVLRAESIKADAVIHTADADDPYAVDTFLQALRGTGKTFIHTSGSSILGNKDNGGKSDFVYTEDIPVEARFEKVHRIIINNHIIRSAQEGIRSIVIVPTMIYGDGLGLKKDSIQVPMLLKASKEKGTGVYIEKGENIWSNIHIADLAELYVAALEKAKAGSYFYAENGESSLKDIALSVSKRIGKEGDITSISMDEAVKHFGSEGAYFALGSNSRCNADKARETLGWKPRYNSIHDFI</sequence>
<dbReference type="Pfam" id="PF01370">
    <property type="entry name" value="Epimerase"/>
    <property type="match status" value="1"/>
</dbReference>
<dbReference type="PANTHER" id="PTHR48079:SF6">
    <property type="entry name" value="NAD(P)-BINDING DOMAIN-CONTAINING PROTEIN-RELATED"/>
    <property type="match status" value="1"/>
</dbReference>
<dbReference type="RefSeq" id="WP_157309442.1">
    <property type="nucleotide sequence ID" value="NZ_WRXN01000018.1"/>
</dbReference>
<name>A0A7K1UCM5_9BACT</name>
<evidence type="ECO:0000313" key="2">
    <source>
        <dbReference type="EMBL" id="MVT12020.1"/>
    </source>
</evidence>